<dbReference type="PANTHER" id="PTHR31250:SF27">
    <property type="entry name" value="IQ DOMAIN-CONTAINING PROTEIN IQM5"/>
    <property type="match status" value="1"/>
</dbReference>
<gene>
    <name evidence="6" type="ORF">Naga_100004g176</name>
</gene>
<keyword evidence="3" id="KW-0963">Cytoplasm</keyword>
<dbReference type="Proteomes" id="UP000019335">
    <property type="component" value="Chromosome 5"/>
</dbReference>
<evidence type="ECO:0000256" key="4">
    <source>
        <dbReference type="ARBA" id="ARBA00023242"/>
    </source>
</evidence>
<evidence type="ECO:0000256" key="5">
    <source>
        <dbReference type="SAM" id="MobiDB-lite"/>
    </source>
</evidence>
<feature type="compositionally biased region" description="Basic and acidic residues" evidence="5">
    <location>
        <begin position="94"/>
        <end position="104"/>
    </location>
</feature>
<dbReference type="GO" id="GO:0005737">
    <property type="term" value="C:cytoplasm"/>
    <property type="evidence" value="ECO:0007669"/>
    <property type="project" value="UniProtKB-SubCell"/>
</dbReference>
<evidence type="ECO:0000256" key="1">
    <source>
        <dbReference type="ARBA" id="ARBA00004123"/>
    </source>
</evidence>
<dbReference type="PANTHER" id="PTHR31250">
    <property type="entry name" value="IQ DOMAIN-CONTAINING PROTEIN IQM3"/>
    <property type="match status" value="1"/>
</dbReference>
<evidence type="ECO:0000313" key="7">
    <source>
        <dbReference type="Proteomes" id="UP000019335"/>
    </source>
</evidence>
<proteinExistence type="predicted"/>
<accession>W7U6C7</accession>
<evidence type="ECO:0000313" key="6">
    <source>
        <dbReference type="EMBL" id="EWM28244.1"/>
    </source>
</evidence>
<reference evidence="6 7" key="1">
    <citation type="journal article" date="2014" name="Mol. Plant">
        <title>Chromosome Scale Genome Assembly and Transcriptome Profiling of Nannochloropsis gaditana in Nitrogen Depletion.</title>
        <authorList>
            <person name="Corteggiani Carpinelli E."/>
            <person name="Telatin A."/>
            <person name="Vitulo N."/>
            <person name="Forcato C."/>
            <person name="D'Angelo M."/>
            <person name="Schiavon R."/>
            <person name="Vezzi A."/>
            <person name="Giacometti G.M."/>
            <person name="Morosinotto T."/>
            <person name="Valle G."/>
        </authorList>
    </citation>
    <scope>NUCLEOTIDE SEQUENCE [LARGE SCALE GENOMIC DNA]</scope>
    <source>
        <strain evidence="6 7">B-31</strain>
    </source>
</reference>
<keyword evidence="4" id="KW-0539">Nucleus</keyword>
<comment type="subcellular location">
    <subcellularLocation>
        <location evidence="2">Cytoplasm</location>
    </subcellularLocation>
    <subcellularLocation>
        <location evidence="1">Nucleus</location>
    </subcellularLocation>
</comment>
<name>W7U6C7_9STRA</name>
<feature type="compositionally biased region" description="Basic and acidic residues" evidence="5">
    <location>
        <begin position="36"/>
        <end position="59"/>
    </location>
</feature>
<evidence type="ECO:0000256" key="3">
    <source>
        <dbReference type="ARBA" id="ARBA00022490"/>
    </source>
</evidence>
<feature type="region of interest" description="Disordered" evidence="5">
    <location>
        <begin position="128"/>
        <end position="149"/>
    </location>
</feature>
<keyword evidence="7" id="KW-1185">Reference proteome</keyword>
<dbReference type="AlphaFoldDB" id="W7U6C7"/>
<evidence type="ECO:0000256" key="2">
    <source>
        <dbReference type="ARBA" id="ARBA00004496"/>
    </source>
</evidence>
<dbReference type="EMBL" id="AZIL01000352">
    <property type="protein sequence ID" value="EWM28244.1"/>
    <property type="molecule type" value="Genomic_DNA"/>
</dbReference>
<dbReference type="OrthoDB" id="7344096at2759"/>
<protein>
    <submittedName>
        <fullName evidence="6">Calmodulin binding protein</fullName>
    </submittedName>
</protein>
<feature type="compositionally biased region" description="Polar residues" evidence="5">
    <location>
        <begin position="128"/>
        <end position="142"/>
    </location>
</feature>
<sequence length="519" mass="57528">MIVEVMATSWDGAPMNQSIKRTPTATTFIEVGSGLEDDKTPAHLDQEGTRSSLRNESRGVSRPHAPEAGCNSGVAVLTESSRGGGAHRIRRRSGSRDGAADKCRGGIPNPARAAPMCWERQGSSMHIQHQDCSAGNGDSSDTLGVDSDDDELNQDEEMVAALAAAAAAAASTPGEGSSEGLKREESAIPLPEMVSRLSSRSSAPQASVVVPSLVALHEVDSYYSSSSARATRASSLSHSESVNVPRERSQQLYVPMPAAISRTLGENNNAMIDRRAWLEVEDRKHRYAKNLRLYYKEWDRRGQPGSSFWSWLDEERVELEECSRAQLEAETVYYCSFTKDREAFEVQFDEHGLLHQRQAGAWDLVETGPDGWIFVLRDGLVYAHEKKTDQPPRFHHSSFFAGECVQAAGLFVATGGVLERLYPHSGHYRPSDSHLLSLLLFLEAQHVDMALMQVDVQLVMKVARSHDATKGGRRRKIDSPYMWTGLHAKYFLLAKRYAWDKKLFDEMLRHRLCLCPPGT</sequence>
<dbReference type="InterPro" id="IPR044159">
    <property type="entry name" value="IQM"/>
</dbReference>
<feature type="region of interest" description="Disordered" evidence="5">
    <location>
        <begin position="163"/>
        <end position="184"/>
    </location>
</feature>
<dbReference type="GO" id="GO:0005634">
    <property type="term" value="C:nucleus"/>
    <property type="evidence" value="ECO:0007669"/>
    <property type="project" value="UniProtKB-SubCell"/>
</dbReference>
<comment type="caution">
    <text evidence="6">The sequence shown here is derived from an EMBL/GenBank/DDBJ whole genome shotgun (WGS) entry which is preliminary data.</text>
</comment>
<feature type="region of interest" description="Disordered" evidence="5">
    <location>
        <begin position="33"/>
        <end position="114"/>
    </location>
</feature>
<organism evidence="6 7">
    <name type="scientific">Nannochloropsis gaditana</name>
    <dbReference type="NCBI Taxonomy" id="72520"/>
    <lineage>
        <taxon>Eukaryota</taxon>
        <taxon>Sar</taxon>
        <taxon>Stramenopiles</taxon>
        <taxon>Ochrophyta</taxon>
        <taxon>Eustigmatophyceae</taxon>
        <taxon>Eustigmatales</taxon>
        <taxon>Monodopsidaceae</taxon>
        <taxon>Nannochloropsis</taxon>
    </lineage>
</organism>